<evidence type="ECO:0000256" key="5">
    <source>
        <dbReference type="PROSITE-ProRule" id="PRU00335"/>
    </source>
</evidence>
<dbReference type="InterPro" id="IPR036271">
    <property type="entry name" value="Tet_transcr_reg_TetR-rel_C_sf"/>
</dbReference>
<dbReference type="PANTHER" id="PTHR30055:SF234">
    <property type="entry name" value="HTH-TYPE TRANSCRIPTIONAL REGULATOR BETI"/>
    <property type="match status" value="1"/>
</dbReference>
<dbReference type="EMBL" id="JAPDOD010000048">
    <property type="protein sequence ID" value="MDA0165512.1"/>
    <property type="molecule type" value="Genomic_DNA"/>
</dbReference>
<evidence type="ECO:0000256" key="1">
    <source>
        <dbReference type="ARBA" id="ARBA00022491"/>
    </source>
</evidence>
<dbReference type="PANTHER" id="PTHR30055">
    <property type="entry name" value="HTH-TYPE TRANSCRIPTIONAL REGULATOR RUTR"/>
    <property type="match status" value="1"/>
</dbReference>
<proteinExistence type="predicted"/>
<dbReference type="Pfam" id="PF00440">
    <property type="entry name" value="TetR_N"/>
    <property type="match status" value="1"/>
</dbReference>
<evidence type="ECO:0000259" key="6">
    <source>
        <dbReference type="PROSITE" id="PS50977"/>
    </source>
</evidence>
<dbReference type="SUPFAM" id="SSF48498">
    <property type="entry name" value="Tetracyclin repressor-like, C-terminal domain"/>
    <property type="match status" value="1"/>
</dbReference>
<dbReference type="InterPro" id="IPR001647">
    <property type="entry name" value="HTH_TetR"/>
</dbReference>
<dbReference type="Gene3D" id="1.10.357.10">
    <property type="entry name" value="Tetracycline Repressor, domain 2"/>
    <property type="match status" value="1"/>
</dbReference>
<dbReference type="InterPro" id="IPR039538">
    <property type="entry name" value="BetI_C"/>
</dbReference>
<reference evidence="7" key="1">
    <citation type="submission" date="2022-10" db="EMBL/GenBank/DDBJ databases">
        <title>The WGS of Solirubrobacter ginsenosidimutans DSM 21036.</title>
        <authorList>
            <person name="Jiang Z."/>
        </authorList>
    </citation>
    <scope>NUCLEOTIDE SEQUENCE</scope>
    <source>
        <strain evidence="7">DSM 21036</strain>
    </source>
</reference>
<dbReference type="GO" id="GO:0000976">
    <property type="term" value="F:transcription cis-regulatory region binding"/>
    <property type="evidence" value="ECO:0007669"/>
    <property type="project" value="TreeGrafter"/>
</dbReference>
<keyword evidence="4" id="KW-0804">Transcription</keyword>
<dbReference type="RefSeq" id="WP_270044772.1">
    <property type="nucleotide sequence ID" value="NZ_JAPDOD010000048.1"/>
</dbReference>
<dbReference type="PROSITE" id="PS50977">
    <property type="entry name" value="HTH_TETR_2"/>
    <property type="match status" value="1"/>
</dbReference>
<dbReference type="InterPro" id="IPR009057">
    <property type="entry name" value="Homeodomain-like_sf"/>
</dbReference>
<evidence type="ECO:0000256" key="2">
    <source>
        <dbReference type="ARBA" id="ARBA00023015"/>
    </source>
</evidence>
<accession>A0A9X3S5D5</accession>
<sequence>MAKTFTTPQGQVTRDRILEVAIGVFAGRGFRSVSIDAIAAEAGVSRQGLLYHFPSKTELLVAALDQHEQDNAETVVKLFEDNDRVLVATMRAYVRASAPNRGLIRMLLVLAAEAMDAEHPAHDHFVERYRALRGDLTRLIAAEQAAGRVIDALPPHRLAAVVIAVLDGLQLQEYLDEGSIELEETYADLIALFLNPAETPPAA</sequence>
<keyword evidence="1" id="KW-0678">Repressor</keyword>
<feature type="domain" description="HTH tetR-type" evidence="6">
    <location>
        <begin position="11"/>
        <end position="71"/>
    </location>
</feature>
<feature type="DNA-binding region" description="H-T-H motif" evidence="5">
    <location>
        <begin position="34"/>
        <end position="53"/>
    </location>
</feature>
<dbReference type="GO" id="GO:0003700">
    <property type="term" value="F:DNA-binding transcription factor activity"/>
    <property type="evidence" value="ECO:0007669"/>
    <property type="project" value="TreeGrafter"/>
</dbReference>
<comment type="caution">
    <text evidence="7">The sequence shown here is derived from an EMBL/GenBank/DDBJ whole genome shotgun (WGS) entry which is preliminary data.</text>
</comment>
<name>A0A9X3S5D5_9ACTN</name>
<keyword evidence="8" id="KW-1185">Reference proteome</keyword>
<evidence type="ECO:0000256" key="4">
    <source>
        <dbReference type="ARBA" id="ARBA00023163"/>
    </source>
</evidence>
<organism evidence="7 8">
    <name type="scientific">Solirubrobacter ginsenosidimutans</name>
    <dbReference type="NCBI Taxonomy" id="490573"/>
    <lineage>
        <taxon>Bacteria</taxon>
        <taxon>Bacillati</taxon>
        <taxon>Actinomycetota</taxon>
        <taxon>Thermoleophilia</taxon>
        <taxon>Solirubrobacterales</taxon>
        <taxon>Solirubrobacteraceae</taxon>
        <taxon>Solirubrobacter</taxon>
    </lineage>
</organism>
<keyword evidence="2" id="KW-0805">Transcription regulation</keyword>
<evidence type="ECO:0000256" key="3">
    <source>
        <dbReference type="ARBA" id="ARBA00023125"/>
    </source>
</evidence>
<dbReference type="InterPro" id="IPR050109">
    <property type="entry name" value="HTH-type_TetR-like_transc_reg"/>
</dbReference>
<dbReference type="AlphaFoldDB" id="A0A9X3S5D5"/>
<dbReference type="Proteomes" id="UP001149140">
    <property type="component" value="Unassembled WGS sequence"/>
</dbReference>
<evidence type="ECO:0000313" key="7">
    <source>
        <dbReference type="EMBL" id="MDA0165512.1"/>
    </source>
</evidence>
<gene>
    <name evidence="7" type="ORF">OM076_34905</name>
</gene>
<protein>
    <submittedName>
        <fullName evidence="7">TetR/AcrR family transcriptional regulator</fullName>
    </submittedName>
</protein>
<evidence type="ECO:0000313" key="8">
    <source>
        <dbReference type="Proteomes" id="UP001149140"/>
    </source>
</evidence>
<dbReference type="PRINTS" id="PR00455">
    <property type="entry name" value="HTHTETR"/>
</dbReference>
<keyword evidence="3 5" id="KW-0238">DNA-binding</keyword>
<dbReference type="SUPFAM" id="SSF46689">
    <property type="entry name" value="Homeodomain-like"/>
    <property type="match status" value="1"/>
</dbReference>
<dbReference type="Pfam" id="PF13977">
    <property type="entry name" value="TetR_C_6"/>
    <property type="match status" value="1"/>
</dbReference>